<keyword evidence="2" id="KW-1185">Reference proteome</keyword>
<name>A0ABU1UYJ4_9GAMM</name>
<gene>
    <name evidence="1" type="ORF">J2X05_002253</name>
</gene>
<accession>A0ABU1UYJ4</accession>
<dbReference type="Proteomes" id="UP001253595">
    <property type="component" value="Unassembled WGS sequence"/>
</dbReference>
<organism evidence="1 2">
    <name type="scientific">Cellvibrio fibrivorans</name>
    <dbReference type="NCBI Taxonomy" id="126350"/>
    <lineage>
        <taxon>Bacteria</taxon>
        <taxon>Pseudomonadati</taxon>
        <taxon>Pseudomonadota</taxon>
        <taxon>Gammaproteobacteria</taxon>
        <taxon>Cellvibrionales</taxon>
        <taxon>Cellvibrionaceae</taxon>
        <taxon>Cellvibrio</taxon>
    </lineage>
</organism>
<proteinExistence type="predicted"/>
<dbReference type="EMBL" id="JAVDVX010000003">
    <property type="protein sequence ID" value="MDR7090231.1"/>
    <property type="molecule type" value="Genomic_DNA"/>
</dbReference>
<sequence length="29" mass="3424">MYCELTPAMRDNDYLLIPFKEPVIHGNNE</sequence>
<evidence type="ECO:0000313" key="1">
    <source>
        <dbReference type="EMBL" id="MDR7090231.1"/>
    </source>
</evidence>
<comment type="caution">
    <text evidence="1">The sequence shown here is derived from an EMBL/GenBank/DDBJ whole genome shotgun (WGS) entry which is preliminary data.</text>
</comment>
<protein>
    <submittedName>
        <fullName evidence="1">Uncharacterized protein</fullName>
    </submittedName>
</protein>
<evidence type="ECO:0000313" key="2">
    <source>
        <dbReference type="Proteomes" id="UP001253595"/>
    </source>
</evidence>
<reference evidence="1 2" key="1">
    <citation type="submission" date="2023-07" db="EMBL/GenBank/DDBJ databases">
        <title>Sorghum-associated microbial communities from plants grown in Nebraska, USA.</title>
        <authorList>
            <person name="Schachtman D."/>
        </authorList>
    </citation>
    <scope>NUCLEOTIDE SEQUENCE [LARGE SCALE GENOMIC DNA]</scope>
    <source>
        <strain evidence="1 2">BE190</strain>
    </source>
</reference>